<evidence type="ECO:0000256" key="5">
    <source>
        <dbReference type="ARBA" id="ARBA00022777"/>
    </source>
</evidence>
<dbReference type="InterPro" id="IPR036097">
    <property type="entry name" value="HisK_dim/P_sf"/>
</dbReference>
<dbReference type="InterPro" id="IPR050736">
    <property type="entry name" value="Sensor_HK_Regulatory"/>
</dbReference>
<evidence type="ECO:0000259" key="7">
    <source>
        <dbReference type="PROSITE" id="PS50109"/>
    </source>
</evidence>
<keyword evidence="3" id="KW-0597">Phosphoprotein</keyword>
<dbReference type="Pfam" id="PF13185">
    <property type="entry name" value="GAF_2"/>
    <property type="match status" value="1"/>
</dbReference>
<organism evidence="8 9">
    <name type="scientific">Gemmatimonas groenlandica</name>
    <dbReference type="NCBI Taxonomy" id="2732249"/>
    <lineage>
        <taxon>Bacteria</taxon>
        <taxon>Pseudomonadati</taxon>
        <taxon>Gemmatimonadota</taxon>
        <taxon>Gemmatimonadia</taxon>
        <taxon>Gemmatimonadales</taxon>
        <taxon>Gemmatimonadaceae</taxon>
        <taxon>Gemmatimonas</taxon>
    </lineage>
</organism>
<keyword evidence="6" id="KW-0902">Two-component regulatory system</keyword>
<dbReference type="Gene3D" id="3.30.450.40">
    <property type="match status" value="1"/>
</dbReference>
<dbReference type="Gene3D" id="3.30.565.10">
    <property type="entry name" value="Histidine kinase-like ATPase, C-terminal domain"/>
    <property type="match status" value="1"/>
</dbReference>
<dbReference type="Pfam" id="PF02518">
    <property type="entry name" value="HATPase_c"/>
    <property type="match status" value="1"/>
</dbReference>
<dbReference type="GO" id="GO:0000155">
    <property type="term" value="F:phosphorelay sensor kinase activity"/>
    <property type="evidence" value="ECO:0007669"/>
    <property type="project" value="InterPro"/>
</dbReference>
<keyword evidence="9" id="KW-1185">Reference proteome</keyword>
<evidence type="ECO:0000256" key="2">
    <source>
        <dbReference type="ARBA" id="ARBA00012438"/>
    </source>
</evidence>
<dbReference type="InterPro" id="IPR029016">
    <property type="entry name" value="GAF-like_dom_sf"/>
</dbReference>
<protein>
    <recommendedName>
        <fullName evidence="2">histidine kinase</fullName>
        <ecNumber evidence="2">2.7.13.3</ecNumber>
    </recommendedName>
</protein>
<keyword evidence="4" id="KW-0808">Transferase</keyword>
<dbReference type="CDD" id="cd16922">
    <property type="entry name" value="HATPase_EvgS-ArcB-TorS-like"/>
    <property type="match status" value="1"/>
</dbReference>
<dbReference type="InterPro" id="IPR004358">
    <property type="entry name" value="Sig_transdc_His_kin-like_C"/>
</dbReference>
<dbReference type="SUPFAM" id="SSF55874">
    <property type="entry name" value="ATPase domain of HSP90 chaperone/DNA topoisomerase II/histidine kinase"/>
    <property type="match status" value="1"/>
</dbReference>
<dbReference type="InterPro" id="IPR003661">
    <property type="entry name" value="HisK_dim/P_dom"/>
</dbReference>
<comment type="catalytic activity">
    <reaction evidence="1">
        <text>ATP + protein L-histidine = ADP + protein N-phospho-L-histidine.</text>
        <dbReference type="EC" id="2.7.13.3"/>
    </reaction>
</comment>
<dbReference type="PANTHER" id="PTHR43711">
    <property type="entry name" value="TWO-COMPONENT HISTIDINE KINASE"/>
    <property type="match status" value="1"/>
</dbReference>
<evidence type="ECO:0000313" key="9">
    <source>
        <dbReference type="Proteomes" id="UP000500938"/>
    </source>
</evidence>
<reference evidence="8 9" key="1">
    <citation type="submission" date="2020-05" db="EMBL/GenBank/DDBJ databases">
        <title>Complete genome sequence of Gemmatimonas greenlandica TET16.</title>
        <authorList>
            <person name="Zeng Y."/>
        </authorList>
    </citation>
    <scope>NUCLEOTIDE SEQUENCE [LARGE SCALE GENOMIC DNA]</scope>
    <source>
        <strain evidence="8 9">TET16</strain>
    </source>
</reference>
<dbReference type="FunFam" id="3.30.565.10:FF:000010">
    <property type="entry name" value="Sensor histidine kinase RcsC"/>
    <property type="match status" value="1"/>
</dbReference>
<dbReference type="SMART" id="SM00388">
    <property type="entry name" value="HisKA"/>
    <property type="match status" value="1"/>
</dbReference>
<evidence type="ECO:0000256" key="3">
    <source>
        <dbReference type="ARBA" id="ARBA00022553"/>
    </source>
</evidence>
<dbReference type="SMART" id="SM00387">
    <property type="entry name" value="HATPase_c"/>
    <property type="match status" value="1"/>
</dbReference>
<dbReference type="InterPro" id="IPR003018">
    <property type="entry name" value="GAF"/>
</dbReference>
<evidence type="ECO:0000256" key="6">
    <source>
        <dbReference type="ARBA" id="ARBA00023012"/>
    </source>
</evidence>
<dbReference type="EC" id="2.7.13.3" evidence="2"/>
<dbReference type="PANTHER" id="PTHR43711:SF31">
    <property type="entry name" value="HISTIDINE KINASE"/>
    <property type="match status" value="1"/>
</dbReference>
<feature type="domain" description="Histidine kinase" evidence="7">
    <location>
        <begin position="202"/>
        <end position="426"/>
    </location>
</feature>
<dbReference type="CDD" id="cd00082">
    <property type="entry name" value="HisKA"/>
    <property type="match status" value="1"/>
</dbReference>
<evidence type="ECO:0000256" key="1">
    <source>
        <dbReference type="ARBA" id="ARBA00000085"/>
    </source>
</evidence>
<dbReference type="InterPro" id="IPR003594">
    <property type="entry name" value="HATPase_dom"/>
</dbReference>
<dbReference type="Proteomes" id="UP000500938">
    <property type="component" value="Chromosome"/>
</dbReference>
<dbReference type="PRINTS" id="PR00344">
    <property type="entry name" value="BCTRLSENSOR"/>
</dbReference>
<keyword evidence="5 8" id="KW-0418">Kinase</keyword>
<dbReference type="AlphaFoldDB" id="A0A6M4IQH1"/>
<name>A0A6M4IQH1_9BACT</name>
<accession>A0A6M4IQH1</accession>
<proteinExistence type="predicted"/>
<dbReference type="InterPro" id="IPR005467">
    <property type="entry name" value="His_kinase_dom"/>
</dbReference>
<sequence>MSSQHSSHDPAHFPASTEDLLYSDYRKTEELGTLRQVARALAAETNSQSVLQTLCQLSMVRGRASGAAVAELSGDNGVYVACAGRTIDLLSMTFPLEGTITGRVANELRAITILSPDASSPFFAELLPRLGIGPILLLPLLANGQLFGVLSISRDAGHPQFDETDEERLGVMADLAALALWKARLLEDARSADAAKTSLLATLSHELRTPLTALEGYSELLEDQILGPLSAEQQDVVMRLRTVGRHLGSLIEDILTYASLEADRLTARNATVRVPELLDSLHPFIEPLAREKGIEFSIDLEPGLPSMHTDEARVRQILLNLCQNAVKFTEEGAVSVRVTRGSPLADGAATVRFAVRDSGIGIEPTDMQRLFRPFSQIENVPAGRHRGTGLGLYIARRLATMLGGRIEVVSRPGEGSVFTLVVPVTH</sequence>
<dbReference type="SMART" id="SM00065">
    <property type="entry name" value="GAF"/>
    <property type="match status" value="1"/>
</dbReference>
<dbReference type="EMBL" id="CP053085">
    <property type="protein sequence ID" value="QJR36385.1"/>
    <property type="molecule type" value="Genomic_DNA"/>
</dbReference>
<evidence type="ECO:0000313" key="8">
    <source>
        <dbReference type="EMBL" id="QJR36385.1"/>
    </source>
</evidence>
<dbReference type="SUPFAM" id="SSF47384">
    <property type="entry name" value="Homodimeric domain of signal transducing histidine kinase"/>
    <property type="match status" value="1"/>
</dbReference>
<dbReference type="KEGG" id="ggr:HKW67_13165"/>
<gene>
    <name evidence="8" type="ORF">HKW67_13165</name>
</gene>
<dbReference type="PROSITE" id="PS50109">
    <property type="entry name" value="HIS_KIN"/>
    <property type="match status" value="1"/>
</dbReference>
<evidence type="ECO:0000256" key="4">
    <source>
        <dbReference type="ARBA" id="ARBA00022679"/>
    </source>
</evidence>
<dbReference type="Gene3D" id="1.10.287.130">
    <property type="match status" value="1"/>
</dbReference>
<dbReference type="SUPFAM" id="SSF55781">
    <property type="entry name" value="GAF domain-like"/>
    <property type="match status" value="1"/>
</dbReference>
<dbReference type="Pfam" id="PF00512">
    <property type="entry name" value="HisKA"/>
    <property type="match status" value="1"/>
</dbReference>
<dbReference type="InterPro" id="IPR036890">
    <property type="entry name" value="HATPase_C_sf"/>
</dbReference>